<feature type="compositionally biased region" description="Low complexity" evidence="1">
    <location>
        <begin position="389"/>
        <end position="404"/>
    </location>
</feature>
<dbReference type="Proteomes" id="UP000182100">
    <property type="component" value="Unassembled WGS sequence"/>
</dbReference>
<evidence type="ECO:0000313" key="2">
    <source>
        <dbReference type="EMBL" id="SDE27375.1"/>
    </source>
</evidence>
<sequence>MFRAAASGGACPGRPDGLCVRSFRPGLPGPGRGSRGTGAAGGRHSRPQKRVDAWAAPAGVIGRGRGDDIHECTDDLRCRNGLHEARFLLDECTGRLCTPRTKALDGRYEAATAADDGRALERFHRLPGPDLGWRRPPRLLTGDRGRSLRSPGALDADPDAACPSASWRDGTALTRSCTVGGGTSGLNGRSRSGGGGLDACGDHRQSADHGPEAGVTAEPVEESGPLWQGAPPSRACRSAAEAGRGRRCEAPAGVRRAVSGHARPAPSRCRPRRAGPLVRSGPLHHPPGAVGAVRPRPPSEAAPSAPACGCGLRPRASTLPARAQRPASAAPPGSGSAARPPAARTAPCSPPARTSGTPARPRPSRTAKAARRGAARHGPHAARPPPEPARWGRPGLAGRPAAPADVNPGPTEVRAVPPPTAHRARVRGTTQPWKNEGPCSAACRNALPAPPTNRTPRKPSELCPQRPRLSHSPPDGEPPCPTRGPSKPTPAPPEGGLRTPAVDAPDRTVLEPPEHAEL</sequence>
<feature type="compositionally biased region" description="Basic residues" evidence="1">
    <location>
        <begin position="362"/>
        <end position="380"/>
    </location>
</feature>
<feature type="compositionally biased region" description="Low complexity" evidence="1">
    <location>
        <begin position="150"/>
        <end position="161"/>
    </location>
</feature>
<keyword evidence="3" id="KW-1185">Reference proteome</keyword>
<feature type="compositionally biased region" description="Low complexity" evidence="1">
    <location>
        <begin position="233"/>
        <end position="242"/>
    </location>
</feature>
<feature type="compositionally biased region" description="Basic and acidic residues" evidence="1">
    <location>
        <begin position="200"/>
        <end position="211"/>
    </location>
</feature>
<gene>
    <name evidence="2" type="ORF">SAMN05216505_12426</name>
</gene>
<dbReference type="AlphaFoldDB" id="A0A1G7BMB2"/>
<evidence type="ECO:0000313" key="3">
    <source>
        <dbReference type="Proteomes" id="UP000182100"/>
    </source>
</evidence>
<feature type="compositionally biased region" description="Gly residues" evidence="1">
    <location>
        <begin position="179"/>
        <end position="198"/>
    </location>
</feature>
<feature type="region of interest" description="Disordered" evidence="1">
    <location>
        <begin position="178"/>
        <end position="518"/>
    </location>
</feature>
<feature type="region of interest" description="Disordered" evidence="1">
    <location>
        <begin position="22"/>
        <end position="50"/>
    </location>
</feature>
<proteinExistence type="predicted"/>
<dbReference type="STRING" id="67344.SAMN05216505_12426"/>
<organism evidence="2 3">
    <name type="scientific">Streptomyces prasinopilosus</name>
    <dbReference type="NCBI Taxonomy" id="67344"/>
    <lineage>
        <taxon>Bacteria</taxon>
        <taxon>Bacillati</taxon>
        <taxon>Actinomycetota</taxon>
        <taxon>Actinomycetes</taxon>
        <taxon>Kitasatosporales</taxon>
        <taxon>Streptomycetaceae</taxon>
        <taxon>Streptomyces</taxon>
    </lineage>
</organism>
<name>A0A1G7BMB2_9ACTN</name>
<reference evidence="3" key="1">
    <citation type="submission" date="2016-10" db="EMBL/GenBank/DDBJ databases">
        <authorList>
            <person name="Varghese N."/>
            <person name="Submissions S."/>
        </authorList>
    </citation>
    <scope>NUCLEOTIDE SEQUENCE [LARGE SCALE GENOMIC DNA]</scope>
    <source>
        <strain evidence="3">CGMCC 4.3504</strain>
    </source>
</reference>
<accession>A0A1G7BMB2</accession>
<feature type="compositionally biased region" description="Pro residues" evidence="1">
    <location>
        <begin position="475"/>
        <end position="493"/>
    </location>
</feature>
<evidence type="ECO:0000256" key="1">
    <source>
        <dbReference type="SAM" id="MobiDB-lite"/>
    </source>
</evidence>
<feature type="compositionally biased region" description="Low complexity" evidence="1">
    <location>
        <begin position="320"/>
        <end position="353"/>
    </location>
</feature>
<protein>
    <submittedName>
        <fullName evidence="2">Uncharacterized protein</fullName>
    </submittedName>
</protein>
<feature type="region of interest" description="Disordered" evidence="1">
    <location>
        <begin position="134"/>
        <end position="161"/>
    </location>
</feature>
<feature type="compositionally biased region" description="Basic and acidic residues" evidence="1">
    <location>
        <begin position="504"/>
        <end position="518"/>
    </location>
</feature>
<dbReference type="EMBL" id="FMZK01000024">
    <property type="protein sequence ID" value="SDE27375.1"/>
    <property type="molecule type" value="Genomic_DNA"/>
</dbReference>
<feature type="compositionally biased region" description="Gly residues" evidence="1">
    <location>
        <begin position="29"/>
        <end position="41"/>
    </location>
</feature>